<dbReference type="Gene3D" id="3.20.20.140">
    <property type="entry name" value="Metal-dependent hydrolases"/>
    <property type="match status" value="2"/>
</dbReference>
<comment type="caution">
    <text evidence="6">The sequence shown here is derived from an EMBL/GenBank/DDBJ whole genome shotgun (WGS) entry which is preliminary data.</text>
</comment>
<dbReference type="EMBL" id="MU007146">
    <property type="protein sequence ID" value="KAF2416996.1"/>
    <property type="molecule type" value="Genomic_DNA"/>
</dbReference>
<dbReference type="AlphaFoldDB" id="A0A9P4NEA8"/>
<evidence type="ECO:0000259" key="5">
    <source>
        <dbReference type="Pfam" id="PF01979"/>
    </source>
</evidence>
<dbReference type="PANTHER" id="PTHR11647:SF1">
    <property type="entry name" value="COLLAPSIN RESPONSE MEDIATOR PROTEIN"/>
    <property type="match status" value="1"/>
</dbReference>
<dbReference type="InterPro" id="IPR011059">
    <property type="entry name" value="Metal-dep_hydrolase_composite"/>
</dbReference>
<organism evidence="6 7">
    <name type="scientific">Tothia fuscella</name>
    <dbReference type="NCBI Taxonomy" id="1048955"/>
    <lineage>
        <taxon>Eukaryota</taxon>
        <taxon>Fungi</taxon>
        <taxon>Dikarya</taxon>
        <taxon>Ascomycota</taxon>
        <taxon>Pezizomycotina</taxon>
        <taxon>Dothideomycetes</taxon>
        <taxon>Pleosporomycetidae</taxon>
        <taxon>Venturiales</taxon>
        <taxon>Cylindrosympodiaceae</taxon>
        <taxon>Tothia</taxon>
    </lineage>
</organism>
<comment type="catalytic activity">
    <reaction evidence="3">
        <text>5,6-dihydrouracil + H2O = 3-(carbamoylamino)propanoate + H(+)</text>
        <dbReference type="Rhea" id="RHEA:16121"/>
        <dbReference type="ChEBI" id="CHEBI:11892"/>
        <dbReference type="ChEBI" id="CHEBI:15377"/>
        <dbReference type="ChEBI" id="CHEBI:15378"/>
        <dbReference type="ChEBI" id="CHEBI:15901"/>
        <dbReference type="EC" id="3.5.2.2"/>
    </reaction>
</comment>
<accession>A0A9P4NEA8</accession>
<protein>
    <recommendedName>
        <fullName evidence="4">dihydropyrimidinase</fullName>
        <ecNumber evidence="4">3.5.2.2</ecNumber>
    </recommendedName>
</protein>
<dbReference type="EC" id="3.5.2.2" evidence="4"/>
<evidence type="ECO:0000256" key="4">
    <source>
        <dbReference type="ARBA" id="ARBA00039113"/>
    </source>
</evidence>
<reference evidence="6" key="1">
    <citation type="journal article" date="2020" name="Stud. Mycol.">
        <title>101 Dothideomycetes genomes: a test case for predicting lifestyles and emergence of pathogens.</title>
        <authorList>
            <person name="Haridas S."/>
            <person name="Albert R."/>
            <person name="Binder M."/>
            <person name="Bloem J."/>
            <person name="Labutti K."/>
            <person name="Salamov A."/>
            <person name="Andreopoulos B."/>
            <person name="Baker S."/>
            <person name="Barry K."/>
            <person name="Bills G."/>
            <person name="Bluhm B."/>
            <person name="Cannon C."/>
            <person name="Castanera R."/>
            <person name="Culley D."/>
            <person name="Daum C."/>
            <person name="Ezra D."/>
            <person name="Gonzalez J."/>
            <person name="Henrissat B."/>
            <person name="Kuo A."/>
            <person name="Liang C."/>
            <person name="Lipzen A."/>
            <person name="Lutzoni F."/>
            <person name="Magnuson J."/>
            <person name="Mondo S."/>
            <person name="Nolan M."/>
            <person name="Ohm R."/>
            <person name="Pangilinan J."/>
            <person name="Park H.-J."/>
            <person name="Ramirez L."/>
            <person name="Alfaro M."/>
            <person name="Sun H."/>
            <person name="Tritt A."/>
            <person name="Yoshinaga Y."/>
            <person name="Zwiers L.-H."/>
            <person name="Turgeon B."/>
            <person name="Goodwin S."/>
            <person name="Spatafora J."/>
            <person name="Crous P."/>
            <person name="Grigoriev I."/>
        </authorList>
    </citation>
    <scope>NUCLEOTIDE SEQUENCE</scope>
    <source>
        <strain evidence="6">CBS 130266</strain>
    </source>
</reference>
<dbReference type="SUPFAM" id="SSF51556">
    <property type="entry name" value="Metallo-dependent hydrolases"/>
    <property type="match status" value="1"/>
</dbReference>
<comment type="similarity">
    <text evidence="2">Belongs to the metallo-dependent hydrolases superfamily. Hydantoinase/dihydropyrimidinase family.</text>
</comment>
<dbReference type="GO" id="GO:0004157">
    <property type="term" value="F:dihydropyrimidinase activity"/>
    <property type="evidence" value="ECO:0007669"/>
    <property type="project" value="UniProtKB-EC"/>
</dbReference>
<dbReference type="SUPFAM" id="SSF51338">
    <property type="entry name" value="Composite domain of metallo-dependent hydrolases"/>
    <property type="match status" value="2"/>
</dbReference>
<feature type="domain" description="Amidohydrolase-related" evidence="5">
    <location>
        <begin position="40"/>
        <end position="387"/>
    </location>
</feature>
<dbReference type="InterPro" id="IPR032466">
    <property type="entry name" value="Metal_Hydrolase"/>
</dbReference>
<keyword evidence="7" id="KW-1185">Reference proteome</keyword>
<evidence type="ECO:0000313" key="6">
    <source>
        <dbReference type="EMBL" id="KAF2416996.1"/>
    </source>
</evidence>
<evidence type="ECO:0000256" key="3">
    <source>
        <dbReference type="ARBA" id="ARBA00036696"/>
    </source>
</evidence>
<dbReference type="PANTHER" id="PTHR11647">
    <property type="entry name" value="HYDRANTOINASE/DIHYDROPYRIMIDINASE FAMILY MEMBER"/>
    <property type="match status" value="1"/>
</dbReference>
<name>A0A9P4NEA8_9PEZI</name>
<evidence type="ECO:0000256" key="1">
    <source>
        <dbReference type="ARBA" id="ARBA00001947"/>
    </source>
</evidence>
<dbReference type="OrthoDB" id="1924787at2759"/>
<sequence>MELDLLIINATVVTASDILPEQQIAIKNGKITIDAYGGHVTPGGVDSHVHLHQDNSPTGDKFESGTRSAVAGGTTTILAFASQKKTELSLIPVVEEYHRRAGGNSYVDYGFHLILTNPTPDILDKELPNLVKEGGITSVKLYMTYDPMKLSDREILHVMMATRSLGMTTMIHAENADIIGWISDQLEKLLPILAETCPHYLYLTSKRLRGQGFEGAKCVCSPPLRENPMDLEAMWAGLSNGTFTTVSSDHAAHKFDHVQGKKAGLINGTSSFRKIPNGLPGLETRQPLLFSGVLDDKLKVTKFVELTSSNPAKLYGMGSTKGTIAPGYDADLVIWYPTEEQCADVEKKMKPFALSNETLHHDIDYSPFEGFVFRNWPRYTVVRGEVVWDRNGKGVVGSKGFGRYLKRGSSSLGQPRNIWVNDFRPSG</sequence>
<dbReference type="Pfam" id="PF01979">
    <property type="entry name" value="Amidohydro_1"/>
    <property type="match status" value="1"/>
</dbReference>
<evidence type="ECO:0000313" key="7">
    <source>
        <dbReference type="Proteomes" id="UP000800235"/>
    </source>
</evidence>
<dbReference type="InterPro" id="IPR006680">
    <property type="entry name" value="Amidohydro-rel"/>
</dbReference>
<dbReference type="Proteomes" id="UP000800235">
    <property type="component" value="Unassembled WGS sequence"/>
</dbReference>
<proteinExistence type="inferred from homology"/>
<gene>
    <name evidence="6" type="ORF">EJ08DRAFT_690871</name>
</gene>
<evidence type="ECO:0000256" key="2">
    <source>
        <dbReference type="ARBA" id="ARBA00008829"/>
    </source>
</evidence>
<comment type="cofactor">
    <cofactor evidence="1">
        <name>Zn(2+)</name>
        <dbReference type="ChEBI" id="CHEBI:29105"/>
    </cofactor>
</comment>
<dbReference type="InterPro" id="IPR050378">
    <property type="entry name" value="Metallo-dep_Hydrolases_sf"/>
</dbReference>